<evidence type="ECO:0008006" key="3">
    <source>
        <dbReference type="Google" id="ProtNLM"/>
    </source>
</evidence>
<keyword evidence="2" id="KW-1185">Reference proteome</keyword>
<organism evidence="1 2">
    <name type="scientific">Dermatophagoides pteronyssinus</name>
    <name type="common">European house dust mite</name>
    <dbReference type="NCBI Taxonomy" id="6956"/>
    <lineage>
        <taxon>Eukaryota</taxon>
        <taxon>Metazoa</taxon>
        <taxon>Ecdysozoa</taxon>
        <taxon>Arthropoda</taxon>
        <taxon>Chelicerata</taxon>
        <taxon>Arachnida</taxon>
        <taxon>Acari</taxon>
        <taxon>Acariformes</taxon>
        <taxon>Sarcoptiformes</taxon>
        <taxon>Astigmata</taxon>
        <taxon>Psoroptidia</taxon>
        <taxon>Analgoidea</taxon>
        <taxon>Pyroglyphidae</taxon>
        <taxon>Dermatophagoidinae</taxon>
        <taxon>Dermatophagoides</taxon>
    </lineage>
</organism>
<reference evidence="1 2" key="1">
    <citation type="journal article" date="2018" name="J. Allergy Clin. Immunol.">
        <title>High-quality assembly of Dermatophagoides pteronyssinus genome and transcriptome reveals a wide range of novel allergens.</title>
        <authorList>
            <person name="Liu X.Y."/>
            <person name="Yang K.Y."/>
            <person name="Wang M.Q."/>
            <person name="Kwok J.S."/>
            <person name="Zeng X."/>
            <person name="Yang Z."/>
            <person name="Xiao X.J."/>
            <person name="Lau C.P."/>
            <person name="Li Y."/>
            <person name="Huang Z.M."/>
            <person name="Ba J.G."/>
            <person name="Yim A.K."/>
            <person name="Ouyang C.Y."/>
            <person name="Ngai S.M."/>
            <person name="Chan T.F."/>
            <person name="Leung E.L."/>
            <person name="Liu L."/>
            <person name="Liu Z.G."/>
            <person name="Tsui S.K."/>
        </authorList>
    </citation>
    <scope>NUCLEOTIDE SEQUENCE [LARGE SCALE GENOMIC DNA]</scope>
    <source>
        <strain evidence="1">Derp</strain>
    </source>
</reference>
<dbReference type="EMBL" id="NJHN03000011">
    <property type="protein sequence ID" value="KAH9426316.1"/>
    <property type="molecule type" value="Genomic_DNA"/>
</dbReference>
<accession>A0ABQ8JUP5</accession>
<dbReference type="Proteomes" id="UP000887458">
    <property type="component" value="Unassembled WGS sequence"/>
</dbReference>
<evidence type="ECO:0000313" key="2">
    <source>
        <dbReference type="Proteomes" id="UP000887458"/>
    </source>
</evidence>
<name>A0ABQ8JUP5_DERPT</name>
<proteinExistence type="predicted"/>
<reference evidence="1 2" key="2">
    <citation type="journal article" date="2022" name="Mol. Biol. Evol.">
        <title>Comparative Genomics Reveals Insights into the Divergent Evolution of Astigmatic Mites and Household Pest Adaptations.</title>
        <authorList>
            <person name="Xiong Q."/>
            <person name="Wan A.T."/>
            <person name="Liu X."/>
            <person name="Fung C.S."/>
            <person name="Xiao X."/>
            <person name="Malainual N."/>
            <person name="Hou J."/>
            <person name="Wang L."/>
            <person name="Wang M."/>
            <person name="Yang K.Y."/>
            <person name="Cui Y."/>
            <person name="Leung E.L."/>
            <person name="Nong W."/>
            <person name="Shin S.K."/>
            <person name="Au S.W."/>
            <person name="Jeong K.Y."/>
            <person name="Chew F.T."/>
            <person name="Hui J.H."/>
            <person name="Leung T.F."/>
            <person name="Tungtrongchitr A."/>
            <person name="Zhong N."/>
            <person name="Liu Z."/>
            <person name="Tsui S.K."/>
        </authorList>
    </citation>
    <scope>NUCLEOTIDE SEQUENCE [LARGE SCALE GENOMIC DNA]</scope>
    <source>
        <strain evidence="1">Derp</strain>
    </source>
</reference>
<sequence length="71" mass="8578">MNDVKRIHCEKFPRYSITKQTKKSFKFLLGRNKSYHIRNGWMFRCSNDNSVLFGDNYIICQKHFLDSEIKT</sequence>
<gene>
    <name evidence="1" type="ORF">DERP_010884</name>
</gene>
<evidence type="ECO:0000313" key="1">
    <source>
        <dbReference type="EMBL" id="KAH9426316.1"/>
    </source>
</evidence>
<protein>
    <recommendedName>
        <fullName evidence="3">THAP-type domain-containing protein</fullName>
    </recommendedName>
</protein>
<comment type="caution">
    <text evidence="1">The sequence shown here is derived from an EMBL/GenBank/DDBJ whole genome shotgun (WGS) entry which is preliminary data.</text>
</comment>